<dbReference type="Gene3D" id="3.40.50.300">
    <property type="entry name" value="P-loop containing nucleotide triphosphate hydrolases"/>
    <property type="match status" value="1"/>
</dbReference>
<dbReference type="EMBL" id="AP027041">
    <property type="protein sequence ID" value="BDU18228.1"/>
    <property type="molecule type" value="Genomic_DNA"/>
</dbReference>
<sequence>MADSIAPRTRTQAALQVACLGKRVMLPSGELIILDEVTFDIAPGDTVAIVGASGSGKSTLLSLLAGLDTPSSGRVVLDGEALSTLDEDGRARVRGEKVGFVFQNFQLLPSLTALENVMLPLELRGDRDVDAPARAILEKVGLGQRLNHYPRQLSGGEQQRVALARAFVTRPSLLFADEPTGNLDTHTGQAIIELLFELNAQAGTTLVLVTHDEHLASRCGRLLRLDSGRLVAS</sequence>
<dbReference type="SUPFAM" id="SSF52540">
    <property type="entry name" value="P-loop containing nucleoside triphosphate hydrolases"/>
    <property type="match status" value="1"/>
</dbReference>
<dbReference type="InterPro" id="IPR027417">
    <property type="entry name" value="P-loop_NTPase"/>
</dbReference>
<gene>
    <name evidence="6" type="ORF">LA521A_34290</name>
</gene>
<organism evidence="6 7">
    <name type="scientific">Lysobacter auxotrophicus</name>
    <dbReference type="NCBI Taxonomy" id="2992573"/>
    <lineage>
        <taxon>Bacteria</taxon>
        <taxon>Pseudomonadati</taxon>
        <taxon>Pseudomonadota</taxon>
        <taxon>Gammaproteobacteria</taxon>
        <taxon>Lysobacterales</taxon>
        <taxon>Lysobacteraceae</taxon>
        <taxon>Lysobacter</taxon>
    </lineage>
</organism>
<evidence type="ECO:0000256" key="4">
    <source>
        <dbReference type="ARBA" id="ARBA00022840"/>
    </source>
</evidence>
<protein>
    <submittedName>
        <fullName evidence="6">ABC transporter ATP-binding protein</fullName>
    </submittedName>
</protein>
<dbReference type="RefSeq" id="WP_281780097.1">
    <property type="nucleotide sequence ID" value="NZ_AP027041.1"/>
</dbReference>
<keyword evidence="7" id="KW-1185">Reference proteome</keyword>
<evidence type="ECO:0000313" key="6">
    <source>
        <dbReference type="EMBL" id="BDU18228.1"/>
    </source>
</evidence>
<dbReference type="Proteomes" id="UP001317822">
    <property type="component" value="Chromosome"/>
</dbReference>
<dbReference type="PANTHER" id="PTHR24220">
    <property type="entry name" value="IMPORT ATP-BINDING PROTEIN"/>
    <property type="match status" value="1"/>
</dbReference>
<keyword evidence="4 6" id="KW-0067">ATP-binding</keyword>
<comment type="similarity">
    <text evidence="1">Belongs to the ABC transporter superfamily.</text>
</comment>
<proteinExistence type="inferred from homology"/>
<evidence type="ECO:0000256" key="3">
    <source>
        <dbReference type="ARBA" id="ARBA00022741"/>
    </source>
</evidence>
<name>A0ABM8DI06_9GAMM</name>
<dbReference type="PANTHER" id="PTHR24220:SF689">
    <property type="entry name" value="LIPOPROTEIN-RELEASING SYSTEM ATP-BINDING PROTEIN LOLD"/>
    <property type="match status" value="1"/>
</dbReference>
<keyword evidence="2" id="KW-0813">Transport</keyword>
<dbReference type="Pfam" id="PF00005">
    <property type="entry name" value="ABC_tran"/>
    <property type="match status" value="1"/>
</dbReference>
<keyword evidence="3" id="KW-0547">Nucleotide-binding</keyword>
<dbReference type="GO" id="GO:0005524">
    <property type="term" value="F:ATP binding"/>
    <property type="evidence" value="ECO:0007669"/>
    <property type="project" value="UniProtKB-KW"/>
</dbReference>
<dbReference type="PROSITE" id="PS00211">
    <property type="entry name" value="ABC_TRANSPORTER_1"/>
    <property type="match status" value="1"/>
</dbReference>
<dbReference type="InterPro" id="IPR003439">
    <property type="entry name" value="ABC_transporter-like_ATP-bd"/>
</dbReference>
<dbReference type="InterPro" id="IPR015854">
    <property type="entry name" value="ABC_transpr_LolD-like"/>
</dbReference>
<dbReference type="InterPro" id="IPR017911">
    <property type="entry name" value="MacB-like_ATP-bd"/>
</dbReference>
<dbReference type="CDD" id="cd03255">
    <property type="entry name" value="ABC_MJ0796_LolCDE_FtsE"/>
    <property type="match status" value="1"/>
</dbReference>
<evidence type="ECO:0000313" key="7">
    <source>
        <dbReference type="Proteomes" id="UP001317822"/>
    </source>
</evidence>
<feature type="domain" description="ABC transporter" evidence="5">
    <location>
        <begin position="15"/>
        <end position="233"/>
    </location>
</feature>
<accession>A0ABM8DI06</accession>
<reference evidence="6 7" key="1">
    <citation type="journal article" date="2023" name="Int. J. Syst. Evol. Microbiol.">
        <title>Physiological and genomic analyses of cobalamin (vitamin B12)-auxotrophy of Lysobacter auxotrophicus sp. nov., a methionine-auxotrophic chitinolytic bacterium isolated from chitin-treated soil.</title>
        <authorList>
            <person name="Saito A."/>
            <person name="Dohra H."/>
            <person name="Hamada M."/>
            <person name="Moriuchi R."/>
            <person name="Kotsuchibashi Y."/>
            <person name="Mori K."/>
        </authorList>
    </citation>
    <scope>NUCLEOTIDE SEQUENCE [LARGE SCALE GENOMIC DNA]</scope>
    <source>
        <strain evidence="6 7">5-21a</strain>
    </source>
</reference>
<dbReference type="InterPro" id="IPR017871">
    <property type="entry name" value="ABC_transporter-like_CS"/>
</dbReference>
<dbReference type="SMART" id="SM00382">
    <property type="entry name" value="AAA"/>
    <property type="match status" value="1"/>
</dbReference>
<dbReference type="InterPro" id="IPR003593">
    <property type="entry name" value="AAA+_ATPase"/>
</dbReference>
<dbReference type="PROSITE" id="PS50893">
    <property type="entry name" value="ABC_TRANSPORTER_2"/>
    <property type="match status" value="1"/>
</dbReference>
<evidence type="ECO:0000256" key="1">
    <source>
        <dbReference type="ARBA" id="ARBA00005417"/>
    </source>
</evidence>
<evidence type="ECO:0000256" key="2">
    <source>
        <dbReference type="ARBA" id="ARBA00022448"/>
    </source>
</evidence>
<evidence type="ECO:0000259" key="5">
    <source>
        <dbReference type="PROSITE" id="PS50893"/>
    </source>
</evidence>